<sequence>MGGQELDAPVDDTTTTEESAAVAKSRRGETVALCIESPGVLNVRLEFGEQQVRTTETGINE</sequence>
<proteinExistence type="predicted"/>
<dbReference type="GeneID" id="69035904"/>
<name>C0NHR6_AJECG</name>
<accession>C0NHR6</accession>
<dbReference type="RefSeq" id="XP_045289832.1">
    <property type="nucleotide sequence ID" value="XM_045429937.1"/>
</dbReference>
<feature type="region of interest" description="Disordered" evidence="1">
    <location>
        <begin position="1"/>
        <end position="23"/>
    </location>
</feature>
<dbReference type="HOGENOM" id="CLU_2922081_0_0_1"/>
<evidence type="ECO:0000256" key="1">
    <source>
        <dbReference type="SAM" id="MobiDB-lite"/>
    </source>
</evidence>
<dbReference type="AlphaFoldDB" id="C0NHR6"/>
<dbReference type="InParanoid" id="C0NHR6"/>
<gene>
    <name evidence="2" type="ORF">HCBG_02888</name>
</gene>
<protein>
    <submittedName>
        <fullName evidence="2">Uncharacterized protein</fullName>
    </submittedName>
</protein>
<evidence type="ECO:0000313" key="3">
    <source>
        <dbReference type="Proteomes" id="UP000001631"/>
    </source>
</evidence>
<evidence type="ECO:0000313" key="2">
    <source>
        <dbReference type="EMBL" id="EEH09351.1"/>
    </source>
</evidence>
<keyword evidence="3" id="KW-1185">Reference proteome</keyword>
<dbReference type="EMBL" id="GG663365">
    <property type="protein sequence ID" value="EEH09351.1"/>
    <property type="molecule type" value="Genomic_DNA"/>
</dbReference>
<dbReference type="Proteomes" id="UP000001631">
    <property type="component" value="Unassembled WGS sequence"/>
</dbReference>
<reference evidence="2" key="1">
    <citation type="submission" date="2009-02" db="EMBL/GenBank/DDBJ databases">
        <title>The Genome Sequence of Ajellomyces capsulatus strain G186AR.</title>
        <authorList>
            <consortium name="The Broad Institute Genome Sequencing Platform"/>
            <person name="Champion M."/>
            <person name="Cuomo C."/>
            <person name="Ma L.-J."/>
            <person name="Henn M.R."/>
            <person name="Sil A."/>
            <person name="Goldman B."/>
            <person name="Young S.K."/>
            <person name="Kodira C.D."/>
            <person name="Zeng Q."/>
            <person name="Koehrsen M."/>
            <person name="Alvarado L."/>
            <person name="Berlin A."/>
            <person name="Borenstein D."/>
            <person name="Chen Z."/>
            <person name="Engels R."/>
            <person name="Freedman E."/>
            <person name="Gellesch M."/>
            <person name="Goldberg J."/>
            <person name="Griggs A."/>
            <person name="Gujja S."/>
            <person name="Heiman D."/>
            <person name="Hepburn T."/>
            <person name="Howarth C."/>
            <person name="Jen D."/>
            <person name="Larson L."/>
            <person name="Lewis B."/>
            <person name="Mehta T."/>
            <person name="Park D."/>
            <person name="Pearson M."/>
            <person name="Roberts A."/>
            <person name="Saif S."/>
            <person name="Shea T."/>
            <person name="Shenoy N."/>
            <person name="Sisk P."/>
            <person name="Stolte C."/>
            <person name="Sykes S."/>
            <person name="Walk T."/>
            <person name="White J."/>
            <person name="Yandava C."/>
            <person name="Klein B."/>
            <person name="McEwen J.G."/>
            <person name="Puccia R."/>
            <person name="Goldman G.H."/>
            <person name="Felipe M.S."/>
            <person name="Nino-Vega G."/>
            <person name="San-Blas G."/>
            <person name="Taylor J."/>
            <person name="Mendoza L."/>
            <person name="Galagan J."/>
            <person name="Nusbaum C."/>
            <person name="Birren B."/>
        </authorList>
    </citation>
    <scope>NUCLEOTIDE SEQUENCE</scope>
    <source>
        <strain evidence="2">G186AR</strain>
    </source>
</reference>
<organism evidence="2 3">
    <name type="scientific">Ajellomyces capsulatus (strain G186AR / H82 / ATCC MYA-2454 / RMSCC 2432)</name>
    <name type="common">Darling's disease fungus</name>
    <name type="synonym">Histoplasma capsulatum</name>
    <dbReference type="NCBI Taxonomy" id="447093"/>
    <lineage>
        <taxon>Eukaryota</taxon>
        <taxon>Fungi</taxon>
        <taxon>Dikarya</taxon>
        <taxon>Ascomycota</taxon>
        <taxon>Pezizomycotina</taxon>
        <taxon>Eurotiomycetes</taxon>
        <taxon>Eurotiomycetidae</taxon>
        <taxon>Onygenales</taxon>
        <taxon>Ajellomycetaceae</taxon>
        <taxon>Histoplasma</taxon>
    </lineage>
</organism>